<evidence type="ECO:0000313" key="4">
    <source>
        <dbReference type="EMBL" id="EHQ01842.1"/>
    </source>
</evidence>
<dbReference type="InterPro" id="IPR041698">
    <property type="entry name" value="Methyltransf_25"/>
</dbReference>
<accession>H2BVV9</accession>
<dbReference type="GO" id="GO:0032259">
    <property type="term" value="P:methylation"/>
    <property type="evidence" value="ECO:0007669"/>
    <property type="project" value="UniProtKB-KW"/>
</dbReference>
<dbReference type="InterPro" id="IPR029063">
    <property type="entry name" value="SAM-dependent_MTases_sf"/>
</dbReference>
<dbReference type="SUPFAM" id="SSF53335">
    <property type="entry name" value="S-adenosyl-L-methionine-dependent methyltransferases"/>
    <property type="match status" value="1"/>
</dbReference>
<name>H2BVV9_GILLR</name>
<reference evidence="5" key="1">
    <citation type="journal article" date="2012" name="Stand. Genomic Sci.">
        <title>Genome sequence of the Antarctic rhodopsins-containing flavobacterium Gillisia limnaea type strain (R-8282(T)).</title>
        <authorList>
            <person name="Riedel T."/>
            <person name="Held B."/>
            <person name="Nolan M."/>
            <person name="Lucas S."/>
            <person name="Lapidus A."/>
            <person name="Tice H."/>
            <person name="Del Rio T.G."/>
            <person name="Cheng J.F."/>
            <person name="Han C."/>
            <person name="Tapia R."/>
            <person name="Goodwin L.A."/>
            <person name="Pitluck S."/>
            <person name="Liolios K."/>
            <person name="Mavromatis K."/>
            <person name="Pagani I."/>
            <person name="Ivanova N."/>
            <person name="Mikhailova N."/>
            <person name="Pati A."/>
            <person name="Chen A."/>
            <person name="Palaniappan K."/>
            <person name="Land M."/>
            <person name="Rohde M."/>
            <person name="Tindall B.J."/>
            <person name="Detter J.C."/>
            <person name="Goker M."/>
            <person name="Bristow J."/>
            <person name="Eisen J.A."/>
            <person name="Markowitz V."/>
            <person name="Hugenholtz P."/>
            <person name="Kyrpides N.C."/>
            <person name="Klenk H.P."/>
            <person name="Woyke T."/>
        </authorList>
    </citation>
    <scope>NUCLEOTIDE SEQUENCE [LARGE SCALE GENOMIC DNA]</scope>
    <source>
        <strain evidence="5">DSM 15749 / LMG 21470 / R-8282</strain>
    </source>
</reference>
<keyword evidence="1 4" id="KW-0489">Methyltransferase</keyword>
<evidence type="ECO:0000313" key="5">
    <source>
        <dbReference type="Proteomes" id="UP000003844"/>
    </source>
</evidence>
<protein>
    <submittedName>
        <fullName evidence="4">Methyltransferase type 11</fullName>
    </submittedName>
</protein>
<sequence length="269" mass="30834">MKKENNYIEINRQSWNNKTDTHLKSEFYDLDSFLKGKTSLNSIELDLLGDVSGKTILHLQCHFGQDTISLSRLGAEVTGVDLSDKAIESAKQIAKDTKSNANFVCCDIYDLPIHLDKQFDIVFTSYGTIGWLPDLDKWAKIVSQYLKPTGQFVFVEFHPVVWMFDDNFKKISYNYFNSGAIVESESGTYADKSADITQESVTWNHSLSELINSLIKNGLEIKSFDEFDYSPYNCFNKTTEFETKKYRIKHLDNKIPMVYSIVATKKNNS</sequence>
<dbReference type="GO" id="GO:0008168">
    <property type="term" value="F:methyltransferase activity"/>
    <property type="evidence" value="ECO:0007669"/>
    <property type="project" value="UniProtKB-KW"/>
</dbReference>
<evidence type="ECO:0000259" key="3">
    <source>
        <dbReference type="Pfam" id="PF13649"/>
    </source>
</evidence>
<proteinExistence type="predicted"/>
<dbReference type="CDD" id="cd02440">
    <property type="entry name" value="AdoMet_MTases"/>
    <property type="match status" value="1"/>
</dbReference>
<organism evidence="4 5">
    <name type="scientific">Gillisia limnaea (strain DSM 15749 / LMG 21470 / R-8282)</name>
    <dbReference type="NCBI Taxonomy" id="865937"/>
    <lineage>
        <taxon>Bacteria</taxon>
        <taxon>Pseudomonadati</taxon>
        <taxon>Bacteroidota</taxon>
        <taxon>Flavobacteriia</taxon>
        <taxon>Flavobacteriales</taxon>
        <taxon>Flavobacteriaceae</taxon>
        <taxon>Gillisia</taxon>
    </lineage>
</organism>
<dbReference type="RefSeq" id="WP_006988159.1">
    <property type="nucleotide sequence ID" value="NZ_JH594606.1"/>
</dbReference>
<evidence type="ECO:0000256" key="2">
    <source>
        <dbReference type="ARBA" id="ARBA00022679"/>
    </source>
</evidence>
<keyword evidence="5" id="KW-1185">Reference proteome</keyword>
<dbReference type="OrthoDB" id="8385759at2"/>
<dbReference type="PANTHER" id="PTHR43861">
    <property type="entry name" value="TRANS-ACONITATE 2-METHYLTRANSFERASE-RELATED"/>
    <property type="match status" value="1"/>
</dbReference>
<dbReference type="PANTHER" id="PTHR43861:SF1">
    <property type="entry name" value="TRANS-ACONITATE 2-METHYLTRANSFERASE"/>
    <property type="match status" value="1"/>
</dbReference>
<dbReference type="Pfam" id="PF13649">
    <property type="entry name" value="Methyltransf_25"/>
    <property type="match status" value="1"/>
</dbReference>
<dbReference type="EMBL" id="JH594606">
    <property type="protein sequence ID" value="EHQ01842.1"/>
    <property type="molecule type" value="Genomic_DNA"/>
</dbReference>
<dbReference type="HOGENOM" id="CLU_065741_0_0_10"/>
<dbReference type="Gene3D" id="3.40.50.150">
    <property type="entry name" value="Vaccinia Virus protein VP39"/>
    <property type="match status" value="1"/>
</dbReference>
<dbReference type="Proteomes" id="UP000003844">
    <property type="component" value="Unassembled WGS sequence"/>
</dbReference>
<gene>
    <name evidence="4" type="ORF">Gilli_1171</name>
</gene>
<dbReference type="eggNOG" id="COG2227">
    <property type="taxonomic scope" value="Bacteria"/>
</dbReference>
<dbReference type="AlphaFoldDB" id="H2BVV9"/>
<feature type="domain" description="Methyltransferase" evidence="3">
    <location>
        <begin position="56"/>
        <end position="150"/>
    </location>
</feature>
<evidence type="ECO:0000256" key="1">
    <source>
        <dbReference type="ARBA" id="ARBA00022603"/>
    </source>
</evidence>
<keyword evidence="2 4" id="KW-0808">Transferase</keyword>
<dbReference type="STRING" id="865937.Gilli_1171"/>